<feature type="region of interest" description="Disordered" evidence="1">
    <location>
        <begin position="26"/>
        <end position="45"/>
    </location>
</feature>
<gene>
    <name evidence="3" type="ORF">Daus18300_000402</name>
</gene>
<proteinExistence type="predicted"/>
<evidence type="ECO:0008006" key="5">
    <source>
        <dbReference type="Google" id="ProtNLM"/>
    </source>
</evidence>
<name>A0ABR3Y4Z1_9PEZI</name>
<keyword evidence="2" id="KW-0732">Signal</keyword>
<feature type="compositionally biased region" description="Low complexity" evidence="1">
    <location>
        <begin position="26"/>
        <end position="44"/>
    </location>
</feature>
<dbReference type="PANTHER" id="PTHR35605:SF1">
    <property type="entry name" value="ECP2 EFFECTOR PROTEIN DOMAIN-CONTAINING PROTEIN-RELATED"/>
    <property type="match status" value="1"/>
</dbReference>
<organism evidence="3 4">
    <name type="scientific">Diaporthe australafricana</name>
    <dbReference type="NCBI Taxonomy" id="127596"/>
    <lineage>
        <taxon>Eukaryota</taxon>
        <taxon>Fungi</taxon>
        <taxon>Dikarya</taxon>
        <taxon>Ascomycota</taxon>
        <taxon>Pezizomycotina</taxon>
        <taxon>Sordariomycetes</taxon>
        <taxon>Sordariomycetidae</taxon>
        <taxon>Diaporthales</taxon>
        <taxon>Diaporthaceae</taxon>
        <taxon>Diaporthe</taxon>
    </lineage>
</organism>
<feature type="chain" id="PRO_5045477718" description="Cyanovirin-N domain-containing protein" evidence="2">
    <location>
        <begin position="20"/>
        <end position="192"/>
    </location>
</feature>
<dbReference type="PANTHER" id="PTHR35605">
    <property type="entry name" value="ECP2 EFFECTOR PROTEIN DOMAIN-CONTAINING PROTEIN-RELATED"/>
    <property type="match status" value="1"/>
</dbReference>
<evidence type="ECO:0000256" key="1">
    <source>
        <dbReference type="SAM" id="MobiDB-lite"/>
    </source>
</evidence>
<dbReference type="EMBL" id="JAWRVE010000002">
    <property type="protein sequence ID" value="KAL1883344.1"/>
    <property type="molecule type" value="Genomic_DNA"/>
</dbReference>
<feature type="signal peptide" evidence="2">
    <location>
        <begin position="1"/>
        <end position="19"/>
    </location>
</feature>
<evidence type="ECO:0000313" key="3">
    <source>
        <dbReference type="EMBL" id="KAL1883344.1"/>
    </source>
</evidence>
<sequence length="192" mass="20619">MKIALTTTLLLQAAGLVAAGVAAPSSDELSEGSTLTTTESTNEESTIERRAYGHGTGRVICGRFANADGPMAKDLIRSLENKDKDKTWDVGPGACNRVTCWDTSAIYVCNDNKFKITVRGEEVAQSLGYIRKNCCNKNDKSFLAGQQFTPWGWNSAVAYGNCRDPPQIRPHNAGGFGVNAGNCFASDRTVGF</sequence>
<accession>A0ABR3Y4Z1</accession>
<comment type="caution">
    <text evidence="3">The sequence shown here is derived from an EMBL/GenBank/DDBJ whole genome shotgun (WGS) entry which is preliminary data.</text>
</comment>
<reference evidence="3 4" key="1">
    <citation type="journal article" date="2024" name="IMA Fungus">
        <title>IMA Genome - F19 : A genome assembly and annotation guide to empower mycologists, including annotated draft genome sequences of Ceratocystis pirilliformis, Diaporthe australafricana, Fusarium ophioides, Paecilomyces lecythidis, and Sporothrix stenoceras.</title>
        <authorList>
            <person name="Aylward J."/>
            <person name="Wilson A.M."/>
            <person name="Visagie C.M."/>
            <person name="Spraker J."/>
            <person name="Barnes I."/>
            <person name="Buitendag C."/>
            <person name="Ceriani C."/>
            <person name="Del Mar Angel L."/>
            <person name="du Plessis D."/>
            <person name="Fuchs T."/>
            <person name="Gasser K."/>
            <person name="Kramer D."/>
            <person name="Li W."/>
            <person name="Munsamy K."/>
            <person name="Piso A."/>
            <person name="Price J.L."/>
            <person name="Sonnekus B."/>
            <person name="Thomas C."/>
            <person name="van der Nest A."/>
            <person name="van Dijk A."/>
            <person name="van Heerden A."/>
            <person name="van Vuuren N."/>
            <person name="Yilmaz N."/>
            <person name="Duong T.A."/>
            <person name="van der Merwe N.A."/>
            <person name="Wingfield M.J."/>
            <person name="Wingfield B.D."/>
        </authorList>
    </citation>
    <scope>NUCLEOTIDE SEQUENCE [LARGE SCALE GENOMIC DNA]</scope>
    <source>
        <strain evidence="3 4">CMW 18300</strain>
    </source>
</reference>
<evidence type="ECO:0000313" key="4">
    <source>
        <dbReference type="Proteomes" id="UP001583177"/>
    </source>
</evidence>
<keyword evidence="4" id="KW-1185">Reference proteome</keyword>
<evidence type="ECO:0000256" key="2">
    <source>
        <dbReference type="SAM" id="SignalP"/>
    </source>
</evidence>
<dbReference type="Proteomes" id="UP001583177">
    <property type="component" value="Unassembled WGS sequence"/>
</dbReference>
<protein>
    <recommendedName>
        <fullName evidence="5">Cyanovirin-N domain-containing protein</fullName>
    </recommendedName>
</protein>